<gene>
    <name evidence="2" type="ORF">GCWU000325_00895</name>
</gene>
<sequence length="62" mass="7089">MSRKIKTYFQTMMADDLIFSPCYLISVTLMNLWPNLLIAPYGLSKALHSVVSSAYLPFRPSF</sequence>
<evidence type="ECO:0000256" key="1">
    <source>
        <dbReference type="SAM" id="Phobius"/>
    </source>
</evidence>
<keyword evidence="3" id="KW-1185">Reference proteome</keyword>
<protein>
    <submittedName>
        <fullName evidence="2">Uncharacterized protein</fullName>
    </submittedName>
</protein>
<proteinExistence type="predicted"/>
<keyword evidence="1" id="KW-1133">Transmembrane helix</keyword>
<dbReference type="Proteomes" id="UP000003460">
    <property type="component" value="Unassembled WGS sequence"/>
</dbReference>
<evidence type="ECO:0000313" key="3">
    <source>
        <dbReference type="Proteomes" id="UP000003460"/>
    </source>
</evidence>
<organism evidence="2 3">
    <name type="scientific">Alloprevotella tannerae ATCC 51259</name>
    <dbReference type="NCBI Taxonomy" id="626522"/>
    <lineage>
        <taxon>Bacteria</taxon>
        <taxon>Pseudomonadati</taxon>
        <taxon>Bacteroidota</taxon>
        <taxon>Bacteroidia</taxon>
        <taxon>Bacteroidales</taxon>
        <taxon>Prevotellaceae</taxon>
        <taxon>Alloprevotella</taxon>
    </lineage>
</organism>
<evidence type="ECO:0000313" key="2">
    <source>
        <dbReference type="EMBL" id="EEX72432.1"/>
    </source>
</evidence>
<keyword evidence="1" id="KW-0472">Membrane</keyword>
<name>C9LFB3_9BACT</name>
<comment type="caution">
    <text evidence="2">The sequence shown here is derived from an EMBL/GenBank/DDBJ whole genome shotgun (WGS) entry which is preliminary data.</text>
</comment>
<dbReference type="HOGENOM" id="CLU_2900500_0_0_10"/>
<keyword evidence="1" id="KW-0812">Transmembrane</keyword>
<dbReference type="STRING" id="626522.GCWU000325_00895"/>
<dbReference type="AlphaFoldDB" id="C9LFB3"/>
<accession>C9LFB3</accession>
<reference evidence="2" key="1">
    <citation type="submission" date="2009-09" db="EMBL/GenBank/DDBJ databases">
        <authorList>
            <person name="Weinstock G."/>
            <person name="Sodergren E."/>
            <person name="Clifton S."/>
            <person name="Fulton L."/>
            <person name="Fulton B."/>
            <person name="Courtney L."/>
            <person name="Fronick C."/>
            <person name="Harrison M."/>
            <person name="Strong C."/>
            <person name="Farmer C."/>
            <person name="Delahaunty K."/>
            <person name="Markovic C."/>
            <person name="Hall O."/>
            <person name="Minx P."/>
            <person name="Tomlinson C."/>
            <person name="Mitreva M."/>
            <person name="Nelson J."/>
            <person name="Hou S."/>
            <person name="Wollam A."/>
            <person name="Pepin K.H."/>
            <person name="Johnson M."/>
            <person name="Bhonagiri V."/>
            <person name="Nash W.E."/>
            <person name="Warren W."/>
            <person name="Chinwalla A."/>
            <person name="Mardis E.R."/>
            <person name="Wilson R.K."/>
        </authorList>
    </citation>
    <scope>NUCLEOTIDE SEQUENCE [LARGE SCALE GENOMIC DNA]</scope>
    <source>
        <strain evidence="2">ATCC 51259</strain>
    </source>
</reference>
<feature type="transmembrane region" description="Helical" evidence="1">
    <location>
        <begin position="21"/>
        <end position="43"/>
    </location>
</feature>
<dbReference type="EMBL" id="ACIJ02000016">
    <property type="protein sequence ID" value="EEX72432.1"/>
    <property type="molecule type" value="Genomic_DNA"/>
</dbReference>